<dbReference type="RefSeq" id="WP_013138462.1">
    <property type="nucleotide sequence ID" value="NC_014168.1"/>
</dbReference>
<protein>
    <submittedName>
        <fullName evidence="2">Metallophosphoesterase</fullName>
    </submittedName>
</protein>
<dbReference type="AlphaFoldDB" id="D6Z7S9"/>
<sequence length="306" mass="35129">MPKLWAVSDLHVGHRGNRPVTESIRPEDPQDWLIVAGDVSEKVHDVRWALELLRKRFAKVIWTPGNHELYTTSTDPVQMFGQPRYEYYVSQCREIDVLTPEDVYPLWEGEGGPVRIVPLFLLYDYTFLPKGTTDKAQALAYARSKNVVATDEYLLSAEPYPTRDSWCRALVEKAAKRLDALDPGEQKILVNHWPLVREPTRVLHPREFSLWCGTTATADWHLKYNAAAVVYGHLHIPRTTWYDGVRFEEVSVGYPREWQRRGLPHPLLRQIWPDPELSEETVGLGGARFPVTPEMVAAVKTHLEGQ</sequence>
<dbReference type="GO" id="GO:0016787">
    <property type="term" value="F:hydrolase activity"/>
    <property type="evidence" value="ECO:0007669"/>
    <property type="project" value="InterPro"/>
</dbReference>
<dbReference type="Gene3D" id="3.60.21.10">
    <property type="match status" value="1"/>
</dbReference>
<evidence type="ECO:0000313" key="2">
    <source>
        <dbReference type="EMBL" id="ADG98009.1"/>
    </source>
</evidence>
<dbReference type="STRING" id="640132.Srot_1546"/>
<evidence type="ECO:0000313" key="3">
    <source>
        <dbReference type="Proteomes" id="UP000002247"/>
    </source>
</evidence>
<dbReference type="Pfam" id="PF00149">
    <property type="entry name" value="Metallophos"/>
    <property type="match status" value="1"/>
</dbReference>
<keyword evidence="3" id="KW-1185">Reference proteome</keyword>
<reference evidence="2 3" key="1">
    <citation type="journal article" date="2010" name="Stand. Genomic Sci.">
        <title>Complete genome sequence of Segniliparus rotundus type strain (CDC 1076).</title>
        <authorList>
            <person name="Sikorski J."/>
            <person name="Lapidus A."/>
            <person name="Copeland A."/>
            <person name="Misra M."/>
            <person name="Glavina Del Rio T."/>
            <person name="Nolan M."/>
            <person name="Lucas S."/>
            <person name="Chen F."/>
            <person name="Tice H."/>
            <person name="Cheng J.F."/>
            <person name="Jando M."/>
            <person name="Schneider S."/>
            <person name="Bruce D."/>
            <person name="Goodwin L."/>
            <person name="Pitluck S."/>
            <person name="Liolios K."/>
            <person name="Mikhailova N."/>
            <person name="Pati A."/>
            <person name="Ivanova N."/>
            <person name="Mavromatis K."/>
            <person name="Chen A."/>
            <person name="Palaniappan K."/>
            <person name="Chertkov O."/>
            <person name="Land M."/>
            <person name="Hauser L."/>
            <person name="Chang Y.J."/>
            <person name="Jeffries C.D."/>
            <person name="Brettin T."/>
            <person name="Detter J.C."/>
            <person name="Han C."/>
            <person name="Rohde M."/>
            <person name="Goker M."/>
            <person name="Bristow J."/>
            <person name="Eisen J.A."/>
            <person name="Markowitz V."/>
            <person name="Hugenholtz P."/>
            <person name="Kyrpides N.C."/>
            <person name="Klenk H.P."/>
        </authorList>
    </citation>
    <scope>NUCLEOTIDE SEQUENCE [LARGE SCALE GENOMIC DNA]</scope>
    <source>
        <strain evidence="3">ATCC BAA-972 / CDC 1076 / CIP 108378 / DSM 44985 / JCM 13578</strain>
    </source>
</reference>
<dbReference type="eggNOG" id="COG1409">
    <property type="taxonomic scope" value="Bacteria"/>
</dbReference>
<dbReference type="Proteomes" id="UP000002247">
    <property type="component" value="Chromosome"/>
</dbReference>
<dbReference type="EMBL" id="CP001958">
    <property type="protein sequence ID" value="ADG98009.1"/>
    <property type="molecule type" value="Genomic_DNA"/>
</dbReference>
<dbReference type="CDD" id="cd00838">
    <property type="entry name" value="MPP_superfamily"/>
    <property type="match status" value="1"/>
</dbReference>
<evidence type="ECO:0000259" key="1">
    <source>
        <dbReference type="Pfam" id="PF00149"/>
    </source>
</evidence>
<dbReference type="SUPFAM" id="SSF56300">
    <property type="entry name" value="Metallo-dependent phosphatases"/>
    <property type="match status" value="1"/>
</dbReference>
<name>D6Z7S9_SEGRD</name>
<organism evidence="2 3">
    <name type="scientific">Segniliparus rotundus (strain ATCC BAA-972 / CDC 1076 / CIP 108378 / DSM 44985 / JCM 13578)</name>
    <dbReference type="NCBI Taxonomy" id="640132"/>
    <lineage>
        <taxon>Bacteria</taxon>
        <taxon>Bacillati</taxon>
        <taxon>Actinomycetota</taxon>
        <taxon>Actinomycetes</taxon>
        <taxon>Mycobacteriales</taxon>
        <taxon>Segniliparaceae</taxon>
        <taxon>Segniliparus</taxon>
    </lineage>
</organism>
<dbReference type="InterPro" id="IPR052963">
    <property type="entry name" value="Pantetheine_PDE"/>
</dbReference>
<proteinExistence type="predicted"/>
<feature type="domain" description="Calcineurin-like phosphoesterase" evidence="1">
    <location>
        <begin position="3"/>
        <end position="237"/>
    </location>
</feature>
<dbReference type="OrthoDB" id="9013891at2"/>
<dbReference type="KEGG" id="srt:Srot_1546"/>
<dbReference type="PANTHER" id="PTHR36492">
    <property type="match status" value="1"/>
</dbReference>
<gene>
    <name evidence="2" type="ordered locus">Srot_1546</name>
</gene>
<accession>D6Z7S9</accession>
<dbReference type="InterPro" id="IPR004843">
    <property type="entry name" value="Calcineurin-like_PHP"/>
</dbReference>
<dbReference type="PANTHER" id="PTHR36492:SF2">
    <property type="entry name" value="[ACYL-CARRIER-PROTEIN] PHOSPHODIESTERASE PPTH"/>
    <property type="match status" value="1"/>
</dbReference>
<dbReference type="InterPro" id="IPR029052">
    <property type="entry name" value="Metallo-depent_PP-like"/>
</dbReference>
<dbReference type="HOGENOM" id="CLU_057759_1_0_11"/>